<dbReference type="GO" id="GO:0051539">
    <property type="term" value="F:4 iron, 4 sulfur cluster binding"/>
    <property type="evidence" value="ECO:0007669"/>
    <property type="project" value="UniProtKB-KW"/>
</dbReference>
<dbReference type="PROSITE" id="PS00198">
    <property type="entry name" value="4FE4S_FER_1"/>
    <property type="match status" value="2"/>
</dbReference>
<dbReference type="PANTHER" id="PTHR30176">
    <property type="entry name" value="FERREDOXIN-TYPE PROTEIN NAPH"/>
    <property type="match status" value="1"/>
</dbReference>
<dbReference type="Pfam" id="PF12801">
    <property type="entry name" value="Fer4_5"/>
    <property type="match status" value="2"/>
</dbReference>
<dbReference type="SUPFAM" id="SSF54862">
    <property type="entry name" value="4Fe-4S ferredoxins"/>
    <property type="match status" value="1"/>
</dbReference>
<dbReference type="GO" id="GO:0005886">
    <property type="term" value="C:plasma membrane"/>
    <property type="evidence" value="ECO:0007669"/>
    <property type="project" value="TreeGrafter"/>
</dbReference>
<feature type="transmembrane region" description="Helical" evidence="7">
    <location>
        <begin position="129"/>
        <end position="147"/>
    </location>
</feature>
<dbReference type="GO" id="GO:0046872">
    <property type="term" value="F:metal ion binding"/>
    <property type="evidence" value="ECO:0007669"/>
    <property type="project" value="UniProtKB-KW"/>
</dbReference>
<proteinExistence type="predicted"/>
<dbReference type="OrthoDB" id="9806398at2"/>
<evidence type="ECO:0000256" key="5">
    <source>
        <dbReference type="ARBA" id="ARBA00023004"/>
    </source>
</evidence>
<comment type="caution">
    <text evidence="9">The sequence shown here is derived from an EMBL/GenBank/DDBJ whole genome shotgun (WGS) entry which is preliminary data.</text>
</comment>
<evidence type="ECO:0000313" key="9">
    <source>
        <dbReference type="EMBL" id="OPX44407.1"/>
    </source>
</evidence>
<evidence type="ECO:0000256" key="1">
    <source>
        <dbReference type="ARBA" id="ARBA00022448"/>
    </source>
</evidence>
<keyword evidence="5" id="KW-0408">Iron</keyword>
<evidence type="ECO:0000256" key="6">
    <source>
        <dbReference type="ARBA" id="ARBA00023014"/>
    </source>
</evidence>
<gene>
    <name evidence="9" type="primary">yccM</name>
    <name evidence="9" type="ORF">CLHUN_17060</name>
</gene>
<dbReference type="EMBL" id="MZGX01000009">
    <property type="protein sequence ID" value="OPX44407.1"/>
    <property type="molecule type" value="Genomic_DNA"/>
</dbReference>
<evidence type="ECO:0000313" key="10">
    <source>
        <dbReference type="Proteomes" id="UP000191554"/>
    </source>
</evidence>
<sequence length="246" mass="27041">MKRQNIRNIILLFSLVLFPVTINYLSPYLIVSGSFQGIASGSFLLFAGLFLMSLFLGRAFCGWLCPAGSLQDCCSKINSRQVSRKHNIIKYIIWIPWIISIAAGFITAGGIKRLSPAYLTDYGISVNSVYGYFVYLPVVIFVIAISLRLGRRAHCHTVCWIAPFVIAGSRIKNKLKYPSLHLEGSSHECIGCKACDKSCPMGLNVSHMVSSGNMNDDECILCGSCSDICGKKAIYFGFGHSKDKNG</sequence>
<evidence type="ECO:0000256" key="4">
    <source>
        <dbReference type="ARBA" id="ARBA00022982"/>
    </source>
</evidence>
<dbReference type="PANTHER" id="PTHR30176:SF3">
    <property type="entry name" value="FERREDOXIN-TYPE PROTEIN NAPH"/>
    <property type="match status" value="1"/>
</dbReference>
<reference evidence="9 10" key="1">
    <citation type="submission" date="2017-03" db="EMBL/GenBank/DDBJ databases">
        <title>Genome sequence of Clostridium hungatei DSM 14427.</title>
        <authorList>
            <person name="Poehlein A."/>
            <person name="Daniel R."/>
        </authorList>
    </citation>
    <scope>NUCLEOTIDE SEQUENCE [LARGE SCALE GENOMIC DNA]</scope>
    <source>
        <strain evidence="9 10">DSM 14427</strain>
    </source>
</reference>
<dbReference type="InterPro" id="IPR051684">
    <property type="entry name" value="Electron_Trans/Redox"/>
</dbReference>
<evidence type="ECO:0000256" key="2">
    <source>
        <dbReference type="ARBA" id="ARBA00022485"/>
    </source>
</evidence>
<keyword evidence="7" id="KW-0812">Transmembrane</keyword>
<dbReference type="InterPro" id="IPR017896">
    <property type="entry name" value="4Fe4S_Fe-S-bd"/>
</dbReference>
<keyword evidence="2" id="KW-0004">4Fe-4S</keyword>
<keyword evidence="4" id="KW-0249">Electron transport</keyword>
<feature type="domain" description="4Fe-4S ferredoxin-type" evidence="8">
    <location>
        <begin position="210"/>
        <end position="239"/>
    </location>
</feature>
<feature type="domain" description="4Fe-4S ferredoxin-type" evidence="8">
    <location>
        <begin position="178"/>
        <end position="202"/>
    </location>
</feature>
<dbReference type="PROSITE" id="PS51379">
    <property type="entry name" value="4FE4S_FER_2"/>
    <property type="match status" value="2"/>
</dbReference>
<name>A0A1V4SMC8_RUMHU</name>
<dbReference type="Proteomes" id="UP000191554">
    <property type="component" value="Unassembled WGS sequence"/>
</dbReference>
<evidence type="ECO:0000259" key="8">
    <source>
        <dbReference type="PROSITE" id="PS51379"/>
    </source>
</evidence>
<feature type="transmembrane region" description="Helical" evidence="7">
    <location>
        <begin position="9"/>
        <end position="31"/>
    </location>
</feature>
<keyword evidence="7" id="KW-0472">Membrane</keyword>
<dbReference type="STRING" id="48256.CLHUN_17060"/>
<dbReference type="Pfam" id="PF13187">
    <property type="entry name" value="Fer4_9"/>
    <property type="match status" value="1"/>
</dbReference>
<keyword evidence="3" id="KW-0479">Metal-binding</keyword>
<dbReference type="AlphaFoldDB" id="A0A1V4SMC8"/>
<feature type="transmembrane region" description="Helical" evidence="7">
    <location>
        <begin position="88"/>
        <end position="109"/>
    </location>
</feature>
<evidence type="ECO:0000256" key="3">
    <source>
        <dbReference type="ARBA" id="ARBA00022723"/>
    </source>
</evidence>
<protein>
    <submittedName>
        <fullName evidence="9">Putative electron transport protein YccM</fullName>
    </submittedName>
</protein>
<dbReference type="Gene3D" id="3.30.70.20">
    <property type="match status" value="1"/>
</dbReference>
<keyword evidence="1" id="KW-0813">Transport</keyword>
<accession>A0A1V4SMC8</accession>
<keyword evidence="7" id="KW-1133">Transmembrane helix</keyword>
<organism evidence="9 10">
    <name type="scientific">Ruminiclostridium hungatei</name>
    <name type="common">Clostridium hungatei</name>
    <dbReference type="NCBI Taxonomy" id="48256"/>
    <lineage>
        <taxon>Bacteria</taxon>
        <taxon>Bacillati</taxon>
        <taxon>Bacillota</taxon>
        <taxon>Clostridia</taxon>
        <taxon>Eubacteriales</taxon>
        <taxon>Oscillospiraceae</taxon>
        <taxon>Ruminiclostridium</taxon>
    </lineage>
</organism>
<keyword evidence="6" id="KW-0411">Iron-sulfur</keyword>
<dbReference type="RefSeq" id="WP_080064150.1">
    <property type="nucleotide sequence ID" value="NZ_MZGX01000009.1"/>
</dbReference>
<feature type="transmembrane region" description="Helical" evidence="7">
    <location>
        <begin position="43"/>
        <end position="67"/>
    </location>
</feature>
<evidence type="ECO:0000256" key="7">
    <source>
        <dbReference type="SAM" id="Phobius"/>
    </source>
</evidence>
<dbReference type="InterPro" id="IPR017900">
    <property type="entry name" value="4Fe4S_Fe_S_CS"/>
</dbReference>
<keyword evidence="10" id="KW-1185">Reference proteome</keyword>